<comment type="caution">
    <text evidence="2">The sequence shown here is derived from an EMBL/GenBank/DDBJ whole genome shotgun (WGS) entry which is preliminary data.</text>
</comment>
<dbReference type="AlphaFoldDB" id="A0A0F9KZV3"/>
<feature type="transmembrane region" description="Helical" evidence="1">
    <location>
        <begin position="52"/>
        <end position="73"/>
    </location>
</feature>
<dbReference type="PANTHER" id="PTHR37422">
    <property type="entry name" value="TEICHURONIC ACID BIOSYNTHESIS PROTEIN TUAE"/>
    <property type="match status" value="1"/>
</dbReference>
<feature type="transmembrane region" description="Helical" evidence="1">
    <location>
        <begin position="477"/>
        <end position="498"/>
    </location>
</feature>
<dbReference type="InterPro" id="IPR011990">
    <property type="entry name" value="TPR-like_helical_dom_sf"/>
</dbReference>
<organism evidence="2">
    <name type="scientific">marine sediment metagenome</name>
    <dbReference type="NCBI Taxonomy" id="412755"/>
    <lineage>
        <taxon>unclassified sequences</taxon>
        <taxon>metagenomes</taxon>
        <taxon>ecological metagenomes</taxon>
    </lineage>
</organism>
<feature type="transmembrane region" description="Helical" evidence="1">
    <location>
        <begin position="151"/>
        <end position="169"/>
    </location>
</feature>
<feature type="transmembrane region" description="Helical" evidence="1">
    <location>
        <begin position="250"/>
        <end position="281"/>
    </location>
</feature>
<feature type="transmembrane region" description="Helical" evidence="1">
    <location>
        <begin position="387"/>
        <end position="408"/>
    </location>
</feature>
<dbReference type="EMBL" id="LAZR01007132">
    <property type="protein sequence ID" value="KKM87233.1"/>
    <property type="molecule type" value="Genomic_DNA"/>
</dbReference>
<dbReference type="Gene3D" id="1.25.40.10">
    <property type="entry name" value="Tetratricopeptide repeat domain"/>
    <property type="match status" value="2"/>
</dbReference>
<dbReference type="PROSITE" id="PS50005">
    <property type="entry name" value="TPR"/>
    <property type="match status" value="2"/>
</dbReference>
<dbReference type="SUPFAM" id="SSF48452">
    <property type="entry name" value="TPR-like"/>
    <property type="match status" value="1"/>
</dbReference>
<feature type="transmembrane region" description="Helical" evidence="1">
    <location>
        <begin position="85"/>
        <end position="105"/>
    </location>
</feature>
<sequence>LKLWEDKILKDNSLKKSTDLDNQKSVRKDSKFKSWIKSKVLRENRVTKIAFIFNRLGFYTVLATIFLVPLAFSNQTFDILELPKQALLGVLVVLSFFLWLAKSVLSAQFKFKKSSLNIAVVVFLISSAISTVGSTSPVTSFLGFYARGNDSFLVIILLTLFFFVAVNSIESQNDLKKMAGTFLFSIGLVIFHAFFQVLGIFVLPFEITKSKVFNTAGSINVLAAILAIALLFSVALIINSKIKSKISVGILGTLSFILLLGLNINYIWYGLMAGLIAMVAVTIASKKEIDYKLLAIPAFVLLISFVMLSSTSFGLKIPKGAQLNRTTAKSIVTSTITGKLLFGSGPETFIFDYAKFRPRDVNEKLTESLRFDKAHNEYFQMTATRGLLGLFVYLLLFVVLIVLAGTYVLKTEDAFGKSLAVGILSSSVFLAVHSYYYFNNTTLIFIIFVLLSLTAGLKSLEKEAANKVSVNTLEAKAFSVILLLFALFGVIGVTYTGSRAYAADAVYKNGIGKSSSAKTIKSAKNDFDKAVKLNPYREPYYLNVARANLILANQEGAKKKNERNEGIIRNKVAVAIASGQAAINLNPVNVANWASMAVIYRNVGLYASNALPWIEKSYVKAVELEPNNAYLHNSLGQVYLTTKEYDKAIAMFDKAIELKKDLADSHFNLGLVHIQKQDYAKAKQYFNKVLKFKPGSKDTKKVLEDIKKLENGTAVLQKSGEILDGRPPAGKQGIQGKK</sequence>
<dbReference type="InterPro" id="IPR019734">
    <property type="entry name" value="TPR_rpt"/>
</dbReference>
<evidence type="ECO:0000313" key="2">
    <source>
        <dbReference type="EMBL" id="KKM87233.1"/>
    </source>
</evidence>
<feature type="transmembrane region" description="Helical" evidence="1">
    <location>
        <begin position="437"/>
        <end position="457"/>
    </location>
</feature>
<evidence type="ECO:0000256" key="1">
    <source>
        <dbReference type="SAM" id="Phobius"/>
    </source>
</evidence>
<feature type="transmembrane region" description="Helical" evidence="1">
    <location>
        <begin position="117"/>
        <end position="145"/>
    </location>
</feature>
<dbReference type="Pfam" id="PF13424">
    <property type="entry name" value="TPR_12"/>
    <property type="match status" value="1"/>
</dbReference>
<dbReference type="PROSITE" id="PS50293">
    <property type="entry name" value="TPR_REGION"/>
    <property type="match status" value="2"/>
</dbReference>
<feature type="transmembrane region" description="Helical" evidence="1">
    <location>
        <begin position="217"/>
        <end position="238"/>
    </location>
</feature>
<dbReference type="InterPro" id="IPR051533">
    <property type="entry name" value="WaaL-like"/>
</dbReference>
<keyword evidence="1" id="KW-1133">Transmembrane helix</keyword>
<reference evidence="2" key="1">
    <citation type="journal article" date="2015" name="Nature">
        <title>Complex archaea that bridge the gap between prokaryotes and eukaryotes.</title>
        <authorList>
            <person name="Spang A."/>
            <person name="Saw J.H."/>
            <person name="Jorgensen S.L."/>
            <person name="Zaremba-Niedzwiedzka K."/>
            <person name="Martijn J."/>
            <person name="Lind A.E."/>
            <person name="van Eijk R."/>
            <person name="Schleper C."/>
            <person name="Guy L."/>
            <person name="Ettema T.J."/>
        </authorList>
    </citation>
    <scope>NUCLEOTIDE SEQUENCE</scope>
</reference>
<name>A0A0F9KZV3_9ZZZZ</name>
<feature type="transmembrane region" description="Helical" evidence="1">
    <location>
        <begin position="293"/>
        <end position="315"/>
    </location>
</feature>
<feature type="transmembrane region" description="Helical" evidence="1">
    <location>
        <begin position="181"/>
        <end position="205"/>
    </location>
</feature>
<feature type="non-terminal residue" evidence="2">
    <location>
        <position position="1"/>
    </location>
</feature>
<proteinExistence type="predicted"/>
<dbReference type="SMART" id="SM00028">
    <property type="entry name" value="TPR"/>
    <property type="match status" value="2"/>
</dbReference>
<keyword evidence="1" id="KW-0812">Transmembrane</keyword>
<accession>A0A0F9KZV3</accession>
<dbReference type="PANTHER" id="PTHR37422:SF13">
    <property type="entry name" value="LIPOPOLYSACCHARIDE BIOSYNTHESIS PROTEIN PA4999-RELATED"/>
    <property type="match status" value="1"/>
</dbReference>
<keyword evidence="1" id="KW-0472">Membrane</keyword>
<protein>
    <submittedName>
        <fullName evidence="2">Uncharacterized protein</fullName>
    </submittedName>
</protein>
<gene>
    <name evidence="2" type="ORF">LCGC14_1271000</name>
</gene>